<evidence type="ECO:0000313" key="3">
    <source>
        <dbReference type="Proteomes" id="UP000501602"/>
    </source>
</evidence>
<dbReference type="KEGG" id="fes:HER31_06825"/>
<protein>
    <submittedName>
        <fullName evidence="2">Uncharacterized protein</fullName>
    </submittedName>
</protein>
<reference evidence="2 3" key="1">
    <citation type="submission" date="2020-04" db="EMBL/GenBank/DDBJ databases">
        <title>Ferrimonas sp. S7 isolated from sea water.</title>
        <authorList>
            <person name="Bae S.S."/>
            <person name="Baek K."/>
        </authorList>
    </citation>
    <scope>NUCLEOTIDE SEQUENCE [LARGE SCALE GENOMIC DNA]</scope>
    <source>
        <strain evidence="2 3">S7</strain>
    </source>
</reference>
<dbReference type="Proteomes" id="UP000501602">
    <property type="component" value="Chromosome"/>
</dbReference>
<organism evidence="2 3">
    <name type="scientific">Ferrimonas lipolytica</name>
    <dbReference type="NCBI Taxonomy" id="2724191"/>
    <lineage>
        <taxon>Bacteria</taxon>
        <taxon>Pseudomonadati</taxon>
        <taxon>Pseudomonadota</taxon>
        <taxon>Gammaproteobacteria</taxon>
        <taxon>Alteromonadales</taxon>
        <taxon>Ferrimonadaceae</taxon>
        <taxon>Ferrimonas</taxon>
    </lineage>
</organism>
<accession>A0A6H1UC38</accession>
<proteinExistence type="predicted"/>
<dbReference type="EMBL" id="CP051180">
    <property type="protein sequence ID" value="QIZ76604.1"/>
    <property type="molecule type" value="Genomic_DNA"/>
</dbReference>
<keyword evidence="3" id="KW-1185">Reference proteome</keyword>
<gene>
    <name evidence="2" type="ORF">HER31_06825</name>
</gene>
<name>A0A6H1UC38_9GAMM</name>
<sequence>MSMKSAKEFAVWMIDRFGNQAEGVYLDRADIRELSGRQTIRQDFIADVHAEVCRHGMGFVTNNLKERYFLFYLPKHHWKEVADRYAPQPSSNIHSLEKQKLSRSGR</sequence>
<evidence type="ECO:0000313" key="2">
    <source>
        <dbReference type="EMBL" id="QIZ76604.1"/>
    </source>
</evidence>
<dbReference type="AlphaFoldDB" id="A0A6H1UC38"/>
<dbReference type="RefSeq" id="WP_168659866.1">
    <property type="nucleotide sequence ID" value="NZ_CP051180.1"/>
</dbReference>
<evidence type="ECO:0000256" key="1">
    <source>
        <dbReference type="SAM" id="MobiDB-lite"/>
    </source>
</evidence>
<feature type="region of interest" description="Disordered" evidence="1">
    <location>
        <begin position="86"/>
        <end position="106"/>
    </location>
</feature>